<organism evidence="1 2">
    <name type="scientific">Racocetra persica</name>
    <dbReference type="NCBI Taxonomy" id="160502"/>
    <lineage>
        <taxon>Eukaryota</taxon>
        <taxon>Fungi</taxon>
        <taxon>Fungi incertae sedis</taxon>
        <taxon>Mucoromycota</taxon>
        <taxon>Glomeromycotina</taxon>
        <taxon>Glomeromycetes</taxon>
        <taxon>Diversisporales</taxon>
        <taxon>Gigasporaceae</taxon>
        <taxon>Racocetra</taxon>
    </lineage>
</organism>
<evidence type="ECO:0000313" key="1">
    <source>
        <dbReference type="EMBL" id="CAG8846763.1"/>
    </source>
</evidence>
<comment type="caution">
    <text evidence="1">The sequence shown here is derived from an EMBL/GenBank/DDBJ whole genome shotgun (WGS) entry which is preliminary data.</text>
</comment>
<name>A0ACA9SSZ5_9GLOM</name>
<dbReference type="Proteomes" id="UP000789920">
    <property type="component" value="Unassembled WGS sequence"/>
</dbReference>
<keyword evidence="2" id="KW-1185">Reference proteome</keyword>
<feature type="non-terminal residue" evidence="1">
    <location>
        <position position="1"/>
    </location>
</feature>
<evidence type="ECO:0000313" key="2">
    <source>
        <dbReference type="Proteomes" id="UP000789920"/>
    </source>
</evidence>
<reference evidence="1" key="1">
    <citation type="submission" date="2021-06" db="EMBL/GenBank/DDBJ databases">
        <authorList>
            <person name="Kallberg Y."/>
            <person name="Tangrot J."/>
            <person name="Rosling A."/>
        </authorList>
    </citation>
    <scope>NUCLEOTIDE SEQUENCE</scope>
    <source>
        <strain evidence="1">MA461A</strain>
    </source>
</reference>
<sequence length="94" mass="11042">YEGISNFENNLYENISDGNIIDNENVTNNEDSDHTEDEKNKTTRSLPIISYFTPCEAHRKRVTLPEKQQNRIAYQLVAWIVEEMMPLNCINHDR</sequence>
<gene>
    <name evidence="1" type="ORF">RPERSI_LOCUS34308</name>
</gene>
<accession>A0ACA9SSZ5</accession>
<feature type="non-terminal residue" evidence="1">
    <location>
        <position position="94"/>
    </location>
</feature>
<protein>
    <submittedName>
        <fullName evidence="1">990_t:CDS:1</fullName>
    </submittedName>
</protein>
<dbReference type="EMBL" id="CAJVQC010152779">
    <property type="protein sequence ID" value="CAG8846763.1"/>
    <property type="molecule type" value="Genomic_DNA"/>
</dbReference>
<proteinExistence type="predicted"/>